<evidence type="ECO:0000313" key="3">
    <source>
        <dbReference type="Proteomes" id="UP000664991"/>
    </source>
</evidence>
<dbReference type="AlphaFoldDB" id="A0A836AC91"/>
<feature type="compositionally biased region" description="Basic and acidic residues" evidence="1">
    <location>
        <begin position="10"/>
        <end position="27"/>
    </location>
</feature>
<organism evidence="2 3">
    <name type="scientific">Ovis aries</name>
    <name type="common">Sheep</name>
    <dbReference type="NCBI Taxonomy" id="9940"/>
    <lineage>
        <taxon>Eukaryota</taxon>
        <taxon>Metazoa</taxon>
        <taxon>Chordata</taxon>
        <taxon>Craniata</taxon>
        <taxon>Vertebrata</taxon>
        <taxon>Euteleostomi</taxon>
        <taxon>Mammalia</taxon>
        <taxon>Eutheria</taxon>
        <taxon>Laurasiatheria</taxon>
        <taxon>Artiodactyla</taxon>
        <taxon>Ruminantia</taxon>
        <taxon>Pecora</taxon>
        <taxon>Bovidae</taxon>
        <taxon>Caprinae</taxon>
        <taxon>Ovis</taxon>
    </lineage>
</organism>
<comment type="caution">
    <text evidence="2">The sequence shown here is derived from an EMBL/GenBank/DDBJ whole genome shotgun (WGS) entry which is preliminary data.</text>
</comment>
<feature type="region of interest" description="Disordered" evidence="1">
    <location>
        <begin position="1"/>
        <end position="94"/>
    </location>
</feature>
<evidence type="ECO:0000256" key="1">
    <source>
        <dbReference type="SAM" id="MobiDB-lite"/>
    </source>
</evidence>
<sequence length="94" mass="10421">MCNSKRQKLLRNDQYGDQRLPRGHADLRPQPGTKPIGYTTKPFPPPSILTTDRIPHKTAPLKTEPLPELRVPQKAGIQGDIPGPSRHTMPSSPP</sequence>
<gene>
    <name evidence="2" type="ORF">JEQ12_010057</name>
</gene>
<proteinExistence type="predicted"/>
<accession>A0A836AC91</accession>
<name>A0A836AC91_SHEEP</name>
<reference evidence="2 3" key="1">
    <citation type="submission" date="2020-12" db="EMBL/GenBank/DDBJ databases">
        <title>De novo assembly of Tibetan sheep genome.</title>
        <authorList>
            <person name="Li X."/>
        </authorList>
    </citation>
    <scope>NUCLEOTIDE SEQUENCE [LARGE SCALE GENOMIC DNA]</scope>
    <source>
        <tissue evidence="2">Heart</tissue>
    </source>
</reference>
<dbReference type="Proteomes" id="UP000664991">
    <property type="component" value="Unassembled WGS sequence"/>
</dbReference>
<dbReference type="EMBL" id="JAEMGP010000002">
    <property type="protein sequence ID" value="KAG5214271.1"/>
    <property type="molecule type" value="Genomic_DNA"/>
</dbReference>
<evidence type="ECO:0000313" key="2">
    <source>
        <dbReference type="EMBL" id="KAG5214271.1"/>
    </source>
</evidence>
<protein>
    <submittedName>
        <fullName evidence="2">Uncharacterized protein</fullName>
    </submittedName>
</protein>